<keyword evidence="2" id="KW-1185">Reference proteome</keyword>
<protein>
    <submittedName>
        <fullName evidence="1">Uncharacterized protein</fullName>
    </submittedName>
</protein>
<dbReference type="Proteomes" id="UP000245845">
    <property type="component" value="Unassembled WGS sequence"/>
</dbReference>
<comment type="caution">
    <text evidence="1">The sequence shown here is derived from an EMBL/GenBank/DDBJ whole genome shotgun (WGS) entry which is preliminary data.</text>
</comment>
<sequence length="98" mass="11552">MKIYDSVKKEEVEISGTEDLIRLMEEGGRQVDLYLKEKKSDEDGYLSWDVEHWSSIDKKRFIRCYSLEGRTLSESTGHNIYDLKNDFKPEEAEKIELS</sequence>
<dbReference type="OrthoDB" id="1985683at2"/>
<gene>
    <name evidence="1" type="ORF">A8806_111128</name>
</gene>
<evidence type="ECO:0000313" key="1">
    <source>
        <dbReference type="EMBL" id="PWJ27691.1"/>
    </source>
</evidence>
<dbReference type="EMBL" id="QGDL01000011">
    <property type="protein sequence ID" value="PWJ27691.1"/>
    <property type="molecule type" value="Genomic_DNA"/>
</dbReference>
<proteinExistence type="predicted"/>
<accession>A0A2Y9BLG2</accession>
<dbReference type="AlphaFoldDB" id="A0A2Y9BLG2"/>
<dbReference type="RefSeq" id="WP_109732592.1">
    <property type="nucleotide sequence ID" value="NZ_BAAACK010000005.1"/>
</dbReference>
<organism evidence="1 2">
    <name type="scientific">Faecalicatena orotica</name>
    <dbReference type="NCBI Taxonomy" id="1544"/>
    <lineage>
        <taxon>Bacteria</taxon>
        <taxon>Bacillati</taxon>
        <taxon>Bacillota</taxon>
        <taxon>Clostridia</taxon>
        <taxon>Lachnospirales</taxon>
        <taxon>Lachnospiraceae</taxon>
        <taxon>Faecalicatena</taxon>
    </lineage>
</organism>
<evidence type="ECO:0000313" key="2">
    <source>
        <dbReference type="Proteomes" id="UP000245845"/>
    </source>
</evidence>
<name>A0A2Y9BLG2_9FIRM</name>
<reference evidence="1 2" key="1">
    <citation type="submission" date="2018-05" db="EMBL/GenBank/DDBJ databases">
        <title>The Hungate 1000. A catalogue of reference genomes from the rumen microbiome.</title>
        <authorList>
            <person name="Kelly W."/>
        </authorList>
    </citation>
    <scope>NUCLEOTIDE SEQUENCE [LARGE SCALE GENOMIC DNA]</scope>
    <source>
        <strain evidence="1 2">NLAE-zl-C242</strain>
    </source>
</reference>